<gene>
    <name evidence="7" type="ORF">GCM10007116_16010</name>
    <name evidence="6" type="ORF">HS1genome_0208</name>
</gene>
<dbReference type="EMBL" id="BMQS01000014">
    <property type="protein sequence ID" value="GGT99384.1"/>
    <property type="molecule type" value="Genomic_DNA"/>
</dbReference>
<feature type="transmembrane region" description="Helical" evidence="5">
    <location>
        <begin position="259"/>
        <end position="280"/>
    </location>
</feature>
<evidence type="ECO:0000256" key="5">
    <source>
        <dbReference type="SAM" id="Phobius"/>
    </source>
</evidence>
<comment type="subcellular location">
    <subcellularLocation>
        <location evidence="1">Membrane</location>
        <topology evidence="1">Multi-pass membrane protein</topology>
    </subcellularLocation>
</comment>
<name>A0A348B0W7_9CREN</name>
<keyword evidence="4 5" id="KW-0472">Membrane</keyword>
<feature type="transmembrane region" description="Helical" evidence="5">
    <location>
        <begin position="332"/>
        <end position="351"/>
    </location>
</feature>
<evidence type="ECO:0000256" key="2">
    <source>
        <dbReference type="ARBA" id="ARBA00022692"/>
    </source>
</evidence>
<dbReference type="Proteomes" id="UP000616143">
    <property type="component" value="Unassembled WGS sequence"/>
</dbReference>
<reference evidence="6" key="3">
    <citation type="journal article" date="2019" name="BMC Res. Notes">
        <title>Complete genome sequence of the Sulfodiicoccus acidiphilus strain HS-1T, the first crenarchaeon that lacks polB3, isolated from an acidic hot spring in Ohwaku-dani, Hakone, Japan.</title>
        <authorList>
            <person name="Sakai H.D."/>
            <person name="Kurosawa N."/>
        </authorList>
    </citation>
    <scope>NUCLEOTIDE SEQUENCE</scope>
    <source>
        <strain evidence="6">HS-1</strain>
    </source>
</reference>
<feature type="transmembrane region" description="Helical" evidence="5">
    <location>
        <begin position="12"/>
        <end position="39"/>
    </location>
</feature>
<dbReference type="PROSITE" id="PS00668">
    <property type="entry name" value="COMPLEX1_ND1_2"/>
    <property type="match status" value="1"/>
</dbReference>
<evidence type="ECO:0000313" key="8">
    <source>
        <dbReference type="Proteomes" id="UP000276741"/>
    </source>
</evidence>
<feature type="transmembrane region" description="Helical" evidence="5">
    <location>
        <begin position="218"/>
        <end position="239"/>
    </location>
</feature>
<feature type="transmembrane region" description="Helical" evidence="5">
    <location>
        <begin position="292"/>
        <end position="312"/>
    </location>
</feature>
<dbReference type="NCBIfam" id="NF004741">
    <property type="entry name" value="PRK06076.1-2"/>
    <property type="match status" value="1"/>
</dbReference>
<dbReference type="EMBL" id="AP018553">
    <property type="protein sequence ID" value="BBD71819.1"/>
    <property type="molecule type" value="Genomic_DNA"/>
</dbReference>
<dbReference type="PANTHER" id="PTHR11432">
    <property type="entry name" value="NADH DEHYDROGENASE SUBUNIT 1"/>
    <property type="match status" value="1"/>
</dbReference>
<evidence type="ECO:0000256" key="3">
    <source>
        <dbReference type="ARBA" id="ARBA00022989"/>
    </source>
</evidence>
<dbReference type="PANTHER" id="PTHR11432:SF3">
    <property type="entry name" value="NADH-UBIQUINONE OXIDOREDUCTASE CHAIN 1"/>
    <property type="match status" value="1"/>
</dbReference>
<evidence type="ECO:0000256" key="4">
    <source>
        <dbReference type="ARBA" id="ARBA00023136"/>
    </source>
</evidence>
<accession>A0A348B0W7</accession>
<feature type="transmembrane region" description="Helical" evidence="5">
    <location>
        <begin position="143"/>
        <end position="167"/>
    </location>
</feature>
<sequence>MMNILSTVGFYVLYPSFFIMIIFPGLIFALVVLLYTIWFERKIAAKVQMRFGPLYASKRSGGFLQLVADAIKFAFSEIIVPEQVNRTLFVLGPVLYLLVSILPLALIPLSVIPIAGSPLSVYYHTFFDSSVGTGVVAAVVSNYSLLLVLALESVTPIFVLLTAWVTNNRFALLGAVREGLLSVSYDVLLIMASLSLAIEYHTLDIAKIVEGPLPGFVANPFAAFLFLIGMLIGTGRFPFDIVEAESELVAGPYTEYSGLLFVLSMGGSYIGTFSYSILFADLFLGGWQPFTGYYGMIFTVFKAVLVLMFAVFMRSVYGRYRIDQALRGSWKYLFPLALVSLVLGGVVGVWIR</sequence>
<dbReference type="InterPro" id="IPR018086">
    <property type="entry name" value="NADH_UbQ_OxRdtase_su1_CS"/>
</dbReference>
<evidence type="ECO:0000313" key="6">
    <source>
        <dbReference type="EMBL" id="BBD71819.1"/>
    </source>
</evidence>
<dbReference type="GO" id="GO:0016020">
    <property type="term" value="C:membrane"/>
    <property type="evidence" value="ECO:0007669"/>
    <property type="project" value="UniProtKB-SubCell"/>
</dbReference>
<dbReference type="HAMAP" id="MF_01350">
    <property type="entry name" value="NDH1_NuoH"/>
    <property type="match status" value="1"/>
</dbReference>
<evidence type="ECO:0000313" key="7">
    <source>
        <dbReference type="EMBL" id="GGT99384.1"/>
    </source>
</evidence>
<reference evidence="7" key="4">
    <citation type="submission" date="2020-09" db="EMBL/GenBank/DDBJ databases">
        <authorList>
            <person name="Sun Q."/>
            <person name="Ohkuma M."/>
        </authorList>
    </citation>
    <scope>NUCLEOTIDE SEQUENCE</scope>
    <source>
        <strain evidence="7">JCM 31740</strain>
    </source>
</reference>
<proteinExistence type="inferred from homology"/>
<protein>
    <submittedName>
        <fullName evidence="6">NADH-quinone oxidoreductase subunit H</fullName>
    </submittedName>
</protein>
<dbReference type="GO" id="GO:0009060">
    <property type="term" value="P:aerobic respiration"/>
    <property type="evidence" value="ECO:0007669"/>
    <property type="project" value="TreeGrafter"/>
</dbReference>
<feature type="transmembrane region" description="Helical" evidence="5">
    <location>
        <begin position="94"/>
        <end position="123"/>
    </location>
</feature>
<reference evidence="7" key="1">
    <citation type="journal article" date="2014" name="Int. J. Syst. Evol. Microbiol.">
        <title>Complete genome sequence of Corynebacterium casei LMG S-19264T (=DSM 44701T), isolated from a smear-ripened cheese.</title>
        <authorList>
            <consortium name="US DOE Joint Genome Institute (JGI-PGF)"/>
            <person name="Walter F."/>
            <person name="Albersmeier A."/>
            <person name="Kalinowski J."/>
            <person name="Ruckert C."/>
        </authorList>
    </citation>
    <scope>NUCLEOTIDE SEQUENCE</scope>
    <source>
        <strain evidence="7">JCM 31740</strain>
    </source>
</reference>
<dbReference type="AlphaFoldDB" id="A0A348B0W7"/>
<dbReference type="GO" id="GO:0003954">
    <property type="term" value="F:NADH dehydrogenase activity"/>
    <property type="evidence" value="ECO:0007669"/>
    <property type="project" value="TreeGrafter"/>
</dbReference>
<dbReference type="Pfam" id="PF00146">
    <property type="entry name" value="NADHdh"/>
    <property type="match status" value="1"/>
</dbReference>
<keyword evidence="8" id="KW-1185">Reference proteome</keyword>
<evidence type="ECO:0000256" key="1">
    <source>
        <dbReference type="ARBA" id="ARBA00004141"/>
    </source>
</evidence>
<feature type="transmembrane region" description="Helical" evidence="5">
    <location>
        <begin position="179"/>
        <end position="198"/>
    </location>
</feature>
<keyword evidence="3 5" id="KW-1133">Transmembrane helix</keyword>
<keyword evidence="2 5" id="KW-0812">Transmembrane</keyword>
<organism evidence="6 8">
    <name type="scientific">Sulfodiicoccus acidiphilus</name>
    <dbReference type="NCBI Taxonomy" id="1670455"/>
    <lineage>
        <taxon>Archaea</taxon>
        <taxon>Thermoproteota</taxon>
        <taxon>Thermoprotei</taxon>
        <taxon>Sulfolobales</taxon>
        <taxon>Sulfolobaceae</taxon>
        <taxon>Sulfodiicoccus</taxon>
    </lineage>
</organism>
<dbReference type="Proteomes" id="UP000276741">
    <property type="component" value="Chromosome"/>
</dbReference>
<reference evidence="8" key="2">
    <citation type="submission" date="2018-04" db="EMBL/GenBank/DDBJ databases">
        <title>Complete genome sequence of Sulfodiicoccus acidiphilus strain HS-1.</title>
        <authorList>
            <person name="Sakai H.D."/>
            <person name="Kurosawa N."/>
        </authorList>
    </citation>
    <scope>NUCLEOTIDE SEQUENCE [LARGE SCALE GENOMIC DNA]</scope>
    <source>
        <strain evidence="8">HS-1</strain>
    </source>
</reference>
<dbReference type="InterPro" id="IPR001694">
    <property type="entry name" value="NADH_UbQ_OxRdtase_su1/FPO"/>
</dbReference>
<dbReference type="KEGG" id="sacd:HS1genome_0208"/>